<feature type="region of interest" description="Disordered" evidence="8">
    <location>
        <begin position="183"/>
        <end position="203"/>
    </location>
</feature>
<dbReference type="InterPro" id="IPR032818">
    <property type="entry name" value="DedA-like"/>
</dbReference>
<evidence type="ECO:0000259" key="9">
    <source>
        <dbReference type="Pfam" id="PF09335"/>
    </source>
</evidence>
<evidence type="ECO:0000256" key="1">
    <source>
        <dbReference type="ARBA" id="ARBA00004651"/>
    </source>
</evidence>
<organism evidence="10 11">
    <name type="scientific">Neoasaia chiangmaiensis</name>
    <dbReference type="NCBI Taxonomy" id="320497"/>
    <lineage>
        <taxon>Bacteria</taxon>
        <taxon>Pseudomonadati</taxon>
        <taxon>Pseudomonadota</taxon>
        <taxon>Alphaproteobacteria</taxon>
        <taxon>Acetobacterales</taxon>
        <taxon>Acetobacteraceae</taxon>
        <taxon>Neoasaia</taxon>
    </lineage>
</organism>
<keyword evidence="3 7" id="KW-1003">Cell membrane</keyword>
<dbReference type="PANTHER" id="PTHR30353">
    <property type="entry name" value="INNER MEMBRANE PROTEIN DEDA-RELATED"/>
    <property type="match status" value="1"/>
</dbReference>
<dbReference type="KEGG" id="nch:A0U93_08815"/>
<keyword evidence="11" id="KW-1185">Reference proteome</keyword>
<proteinExistence type="inferred from homology"/>
<evidence type="ECO:0000256" key="8">
    <source>
        <dbReference type="SAM" id="MobiDB-lite"/>
    </source>
</evidence>
<dbReference type="GO" id="GO:0005886">
    <property type="term" value="C:plasma membrane"/>
    <property type="evidence" value="ECO:0007669"/>
    <property type="project" value="UniProtKB-SubCell"/>
</dbReference>
<evidence type="ECO:0000256" key="5">
    <source>
        <dbReference type="ARBA" id="ARBA00022989"/>
    </source>
</evidence>
<name>A0A1U9KU85_9PROT</name>
<evidence type="ECO:0000256" key="2">
    <source>
        <dbReference type="ARBA" id="ARBA00010792"/>
    </source>
</evidence>
<feature type="transmembrane region" description="Helical" evidence="7">
    <location>
        <begin position="35"/>
        <end position="54"/>
    </location>
</feature>
<keyword evidence="6 7" id="KW-0472">Membrane</keyword>
<accession>A0A1U9KU85</accession>
<evidence type="ECO:0000256" key="7">
    <source>
        <dbReference type="RuleBase" id="RU367016"/>
    </source>
</evidence>
<comment type="subcellular location">
    <subcellularLocation>
        <location evidence="1 7">Cell membrane</location>
        <topology evidence="1 7">Multi-pass membrane protein</topology>
    </subcellularLocation>
</comment>
<gene>
    <name evidence="10" type="ORF">A0U93_08815</name>
</gene>
<dbReference type="STRING" id="320497.A0U93_08815"/>
<sequence length="203" mass="22101">MVVMFESMGLPLPAESIIIGSSLYAASTHHMEIRWIVVAAVTGAIMGDNFGYLIGRAVGYRLLQHYGKKVGLTEDRLTLGRYLFKRHGGLVVFVGRFVAVLRVFVALLAGANRMPWGSFLWHNALGGIAWAGGYAIGAYLLGHEILRLSGPLAIGVGTIVTIALGIALVFLKRNEKRLTEEALRDAEQEEHGGGWNRRKKASS</sequence>
<feature type="transmembrane region" description="Helical" evidence="7">
    <location>
        <begin position="152"/>
        <end position="171"/>
    </location>
</feature>
<dbReference type="EMBL" id="CP014691">
    <property type="protein sequence ID" value="AQS89406.1"/>
    <property type="molecule type" value="Genomic_DNA"/>
</dbReference>
<evidence type="ECO:0000256" key="4">
    <source>
        <dbReference type="ARBA" id="ARBA00022692"/>
    </source>
</evidence>
<dbReference type="Pfam" id="PF09335">
    <property type="entry name" value="VTT_dom"/>
    <property type="match status" value="1"/>
</dbReference>
<reference evidence="10 11" key="1">
    <citation type="submission" date="2016-03" db="EMBL/GenBank/DDBJ databases">
        <title>Acetic acid bacteria sequencing.</title>
        <authorList>
            <person name="Brandt J."/>
            <person name="Jakob F."/>
            <person name="Vogel R.F."/>
        </authorList>
    </citation>
    <scope>NUCLEOTIDE SEQUENCE [LARGE SCALE GENOMIC DNA]</scope>
    <source>
        <strain evidence="10 11">NBRC 101099</strain>
    </source>
</reference>
<evidence type="ECO:0000313" key="11">
    <source>
        <dbReference type="Proteomes" id="UP000188604"/>
    </source>
</evidence>
<dbReference type="Proteomes" id="UP000188604">
    <property type="component" value="Chromosome"/>
</dbReference>
<dbReference type="InterPro" id="IPR032816">
    <property type="entry name" value="VTT_dom"/>
</dbReference>
<feature type="transmembrane region" description="Helical" evidence="7">
    <location>
        <begin position="87"/>
        <end position="108"/>
    </location>
</feature>
<comment type="similarity">
    <text evidence="2 7">Belongs to the DedA family.</text>
</comment>
<evidence type="ECO:0000256" key="6">
    <source>
        <dbReference type="ARBA" id="ARBA00023136"/>
    </source>
</evidence>
<evidence type="ECO:0000313" key="10">
    <source>
        <dbReference type="EMBL" id="AQS89406.1"/>
    </source>
</evidence>
<keyword evidence="4 7" id="KW-0812">Transmembrane</keyword>
<feature type="domain" description="VTT" evidence="9">
    <location>
        <begin position="34"/>
        <end position="135"/>
    </location>
</feature>
<evidence type="ECO:0000256" key="3">
    <source>
        <dbReference type="ARBA" id="ARBA00022475"/>
    </source>
</evidence>
<feature type="transmembrane region" description="Helical" evidence="7">
    <location>
        <begin position="120"/>
        <end position="140"/>
    </location>
</feature>
<keyword evidence="5 7" id="KW-1133">Transmembrane helix</keyword>
<dbReference type="AlphaFoldDB" id="A0A1U9KU85"/>
<protein>
    <recommendedName>
        <fullName evidence="9">VTT domain-containing protein</fullName>
    </recommendedName>
</protein>
<dbReference type="PANTHER" id="PTHR30353:SF15">
    <property type="entry name" value="INNER MEMBRANE PROTEIN YABI"/>
    <property type="match status" value="1"/>
</dbReference>
<feature type="compositionally biased region" description="Basic and acidic residues" evidence="8">
    <location>
        <begin position="183"/>
        <end position="192"/>
    </location>
</feature>